<dbReference type="EMBL" id="JACHLY010000001">
    <property type="protein sequence ID" value="MBB5998486.1"/>
    <property type="molecule type" value="Genomic_DNA"/>
</dbReference>
<dbReference type="RefSeq" id="WP_184634775.1">
    <property type="nucleotide sequence ID" value="NZ_BAABKT010000007.1"/>
</dbReference>
<reference evidence="1 2" key="1">
    <citation type="submission" date="2020-08" db="EMBL/GenBank/DDBJ databases">
        <title>Sequencing the genomes of 1000 actinobacteria strains.</title>
        <authorList>
            <person name="Klenk H.-P."/>
        </authorList>
    </citation>
    <scope>NUCLEOTIDE SEQUENCE [LARGE SCALE GENOMIC DNA]</scope>
    <source>
        <strain evidence="1 2">DSM 44593</strain>
    </source>
</reference>
<dbReference type="AlphaFoldDB" id="A0A841E655"/>
<accession>A0A841E655</accession>
<proteinExistence type="predicted"/>
<evidence type="ECO:0000313" key="1">
    <source>
        <dbReference type="EMBL" id="MBB5998486.1"/>
    </source>
</evidence>
<evidence type="ECO:0000313" key="2">
    <source>
        <dbReference type="Proteomes" id="UP000578077"/>
    </source>
</evidence>
<dbReference type="InterPro" id="IPR013418">
    <property type="entry name" value="CRISPR-assoc_prot_Cas7/Csd2"/>
</dbReference>
<dbReference type="InterPro" id="IPR006482">
    <property type="entry name" value="Cas7_Csh2/Csh2"/>
</dbReference>
<gene>
    <name evidence="1" type="ORF">HNR25_002237</name>
</gene>
<sequence>MTTPAHLDPARKHDFVFLFDVCDGNPNGDPDAGGAPRTDPDTGHGLVTDVAIKRKIRNTIALLKDGEPGYDIYVEAGVSLNSQHERAYTALGLQGDKTDKKQTAGNQPRARDWMCETFFDVRMFGAVMSTGDKPAGRVQGPLQLTFSRSLHRVLDQEHGITRITQTRTADTEQGETTEMGAKHTVPYGLYRGFGHFSAPLAGRTGVTSADLEAFWRAMTMMFEHDRAASRGEMALRGLYVFTHDDAFGKAPAHTLFDRLNVTWTDPEHGGPIRSFGNYKVAVDEAGLPDGTSLTTLVG</sequence>
<dbReference type="NCBIfam" id="TIGR02589">
    <property type="entry name" value="cas_Csd2"/>
    <property type="match status" value="1"/>
</dbReference>
<organism evidence="1 2">
    <name type="scientific">Streptomonospora salina</name>
    <dbReference type="NCBI Taxonomy" id="104205"/>
    <lineage>
        <taxon>Bacteria</taxon>
        <taxon>Bacillati</taxon>
        <taxon>Actinomycetota</taxon>
        <taxon>Actinomycetes</taxon>
        <taxon>Streptosporangiales</taxon>
        <taxon>Nocardiopsidaceae</taxon>
        <taxon>Streptomonospora</taxon>
    </lineage>
</organism>
<dbReference type="Pfam" id="PF05107">
    <property type="entry name" value="Cas_Cas7"/>
    <property type="match status" value="1"/>
</dbReference>
<name>A0A841E655_9ACTN</name>
<protein>
    <submittedName>
        <fullName evidence="1">CRISPR-associated protein Csd2</fullName>
    </submittedName>
</protein>
<dbReference type="GO" id="GO:0043571">
    <property type="term" value="P:maintenance of CRISPR repeat elements"/>
    <property type="evidence" value="ECO:0007669"/>
    <property type="project" value="InterPro"/>
</dbReference>
<comment type="caution">
    <text evidence="1">The sequence shown here is derived from an EMBL/GenBank/DDBJ whole genome shotgun (WGS) entry which is preliminary data.</text>
</comment>
<dbReference type="NCBIfam" id="TIGR01595">
    <property type="entry name" value="cas_CT1132"/>
    <property type="match status" value="1"/>
</dbReference>
<keyword evidence="2" id="KW-1185">Reference proteome</keyword>
<dbReference type="Proteomes" id="UP000578077">
    <property type="component" value="Unassembled WGS sequence"/>
</dbReference>